<comment type="caution">
    <text evidence="8">The sequence shown here is derived from an EMBL/GenBank/DDBJ whole genome shotgun (WGS) entry which is preliminary data.</text>
</comment>
<keyword evidence="5 8" id="KW-0418">Kinase</keyword>
<dbReference type="GO" id="GO:0005886">
    <property type="term" value="C:plasma membrane"/>
    <property type="evidence" value="ECO:0007669"/>
    <property type="project" value="TreeGrafter"/>
</dbReference>
<proteinExistence type="predicted"/>
<dbReference type="InterPro" id="IPR036097">
    <property type="entry name" value="HisK_dim/P_sf"/>
</dbReference>
<evidence type="ECO:0000256" key="3">
    <source>
        <dbReference type="ARBA" id="ARBA00022553"/>
    </source>
</evidence>
<dbReference type="SUPFAM" id="SSF47384">
    <property type="entry name" value="Homodimeric domain of signal transducing histidine kinase"/>
    <property type="match status" value="1"/>
</dbReference>
<protein>
    <recommendedName>
        <fullName evidence="2">histidine kinase</fullName>
        <ecNumber evidence="2">2.7.13.3</ecNumber>
    </recommendedName>
</protein>
<dbReference type="Gene3D" id="1.10.287.130">
    <property type="match status" value="1"/>
</dbReference>
<evidence type="ECO:0000259" key="7">
    <source>
        <dbReference type="PROSITE" id="PS50109"/>
    </source>
</evidence>
<dbReference type="SMART" id="SM00388">
    <property type="entry name" value="HisKA"/>
    <property type="match status" value="1"/>
</dbReference>
<name>A0A3B8WMF3_MARNT</name>
<dbReference type="PANTHER" id="PTHR45453">
    <property type="entry name" value="PHOSPHATE REGULON SENSOR PROTEIN PHOR"/>
    <property type="match status" value="1"/>
</dbReference>
<evidence type="ECO:0000256" key="5">
    <source>
        <dbReference type="ARBA" id="ARBA00022777"/>
    </source>
</evidence>
<dbReference type="InterPro" id="IPR004358">
    <property type="entry name" value="Sig_transdc_His_kin-like_C"/>
</dbReference>
<dbReference type="GO" id="GO:0016036">
    <property type="term" value="P:cellular response to phosphate starvation"/>
    <property type="evidence" value="ECO:0007669"/>
    <property type="project" value="TreeGrafter"/>
</dbReference>
<accession>A0A3B8WMF3</accession>
<dbReference type="InterPro" id="IPR050351">
    <property type="entry name" value="BphY/WalK/GraS-like"/>
</dbReference>
<dbReference type="PANTHER" id="PTHR45453:SF1">
    <property type="entry name" value="PHOSPHATE REGULON SENSOR PROTEIN PHOR"/>
    <property type="match status" value="1"/>
</dbReference>
<evidence type="ECO:0000256" key="1">
    <source>
        <dbReference type="ARBA" id="ARBA00000085"/>
    </source>
</evidence>
<feature type="non-terminal residue" evidence="8">
    <location>
        <position position="1"/>
    </location>
</feature>
<dbReference type="InterPro" id="IPR003661">
    <property type="entry name" value="HisK_dim/P_dom"/>
</dbReference>
<dbReference type="PRINTS" id="PR00344">
    <property type="entry name" value="BCTRLSENSOR"/>
</dbReference>
<reference evidence="8 9" key="1">
    <citation type="journal article" date="2018" name="Nat. Biotechnol.">
        <title>A standardized bacterial taxonomy based on genome phylogeny substantially revises the tree of life.</title>
        <authorList>
            <person name="Parks D.H."/>
            <person name="Chuvochina M."/>
            <person name="Waite D.W."/>
            <person name="Rinke C."/>
            <person name="Skarshewski A."/>
            <person name="Chaumeil P.A."/>
            <person name="Hugenholtz P."/>
        </authorList>
    </citation>
    <scope>NUCLEOTIDE SEQUENCE [LARGE SCALE GENOMIC DNA]</scope>
    <source>
        <strain evidence="8">UBA9049</strain>
    </source>
</reference>
<sequence length="211" mass="23999">TRDASHELRTPIAVIRSAMELLERRYDVANDKTMRRVYRTLYDMESLIETLLILAREEKAVLPVQDVDINSMALKQLDTLESLFKDKAVSVSVDEQAKLVVKAPESVVSILMSNLLRNAFNYTPQGNIVIKIWEQGFSITDSGVGMSEQQVKNVFEPFYRGEGNNNEKGYGLGMTIVKRLCNRYDWHLRVTSELGKGTEVSVHFPKSQIEI</sequence>
<organism evidence="8 9">
    <name type="scientific">Marinobacter nauticus</name>
    <name type="common">Marinobacter hydrocarbonoclasticus</name>
    <name type="synonym">Marinobacter aquaeolei</name>
    <dbReference type="NCBI Taxonomy" id="2743"/>
    <lineage>
        <taxon>Bacteria</taxon>
        <taxon>Pseudomonadati</taxon>
        <taxon>Pseudomonadota</taxon>
        <taxon>Gammaproteobacteria</taxon>
        <taxon>Pseudomonadales</taxon>
        <taxon>Marinobacteraceae</taxon>
        <taxon>Marinobacter</taxon>
    </lineage>
</organism>
<dbReference type="InterPro" id="IPR005467">
    <property type="entry name" value="His_kinase_dom"/>
</dbReference>
<dbReference type="SMART" id="SM00387">
    <property type="entry name" value="HATPase_c"/>
    <property type="match status" value="1"/>
</dbReference>
<dbReference type="Gene3D" id="3.30.565.10">
    <property type="entry name" value="Histidine kinase-like ATPase, C-terminal domain"/>
    <property type="match status" value="1"/>
</dbReference>
<comment type="catalytic activity">
    <reaction evidence="1">
        <text>ATP + protein L-histidine = ADP + protein N-phospho-L-histidine.</text>
        <dbReference type="EC" id="2.7.13.3"/>
    </reaction>
</comment>
<gene>
    <name evidence="8" type="ORF">DCF82_18030</name>
</gene>
<keyword evidence="6" id="KW-0902">Two-component regulatory system</keyword>
<dbReference type="PROSITE" id="PS50109">
    <property type="entry name" value="HIS_KIN"/>
    <property type="match status" value="1"/>
</dbReference>
<feature type="domain" description="Histidine kinase" evidence="7">
    <location>
        <begin position="3"/>
        <end position="208"/>
    </location>
</feature>
<dbReference type="GO" id="GO:0004721">
    <property type="term" value="F:phosphoprotein phosphatase activity"/>
    <property type="evidence" value="ECO:0007669"/>
    <property type="project" value="TreeGrafter"/>
</dbReference>
<dbReference type="CDD" id="cd00082">
    <property type="entry name" value="HisKA"/>
    <property type="match status" value="1"/>
</dbReference>
<dbReference type="EC" id="2.7.13.3" evidence="2"/>
<evidence type="ECO:0000313" key="8">
    <source>
        <dbReference type="EMBL" id="HAC29680.1"/>
    </source>
</evidence>
<dbReference type="GO" id="GO:0000155">
    <property type="term" value="F:phosphorelay sensor kinase activity"/>
    <property type="evidence" value="ECO:0007669"/>
    <property type="project" value="InterPro"/>
</dbReference>
<dbReference type="Pfam" id="PF02518">
    <property type="entry name" value="HATPase_c"/>
    <property type="match status" value="1"/>
</dbReference>
<dbReference type="Pfam" id="PF00512">
    <property type="entry name" value="HisKA"/>
    <property type="match status" value="1"/>
</dbReference>
<evidence type="ECO:0000256" key="2">
    <source>
        <dbReference type="ARBA" id="ARBA00012438"/>
    </source>
</evidence>
<dbReference type="CDD" id="cd00075">
    <property type="entry name" value="HATPase"/>
    <property type="match status" value="1"/>
</dbReference>
<keyword evidence="4" id="KW-0808">Transferase</keyword>
<dbReference type="EMBL" id="DLYI01000244">
    <property type="protein sequence ID" value="HAC29680.1"/>
    <property type="molecule type" value="Genomic_DNA"/>
</dbReference>
<dbReference type="Proteomes" id="UP000261325">
    <property type="component" value="Unassembled WGS sequence"/>
</dbReference>
<dbReference type="SUPFAM" id="SSF55874">
    <property type="entry name" value="ATPase domain of HSP90 chaperone/DNA topoisomerase II/histidine kinase"/>
    <property type="match status" value="1"/>
</dbReference>
<evidence type="ECO:0000256" key="4">
    <source>
        <dbReference type="ARBA" id="ARBA00022679"/>
    </source>
</evidence>
<dbReference type="InterPro" id="IPR036890">
    <property type="entry name" value="HATPase_C_sf"/>
</dbReference>
<dbReference type="AlphaFoldDB" id="A0A3B8WMF3"/>
<keyword evidence="3" id="KW-0597">Phosphoprotein</keyword>
<evidence type="ECO:0000313" key="9">
    <source>
        <dbReference type="Proteomes" id="UP000261325"/>
    </source>
</evidence>
<evidence type="ECO:0000256" key="6">
    <source>
        <dbReference type="ARBA" id="ARBA00023012"/>
    </source>
</evidence>
<dbReference type="InterPro" id="IPR003594">
    <property type="entry name" value="HATPase_dom"/>
</dbReference>